<feature type="domain" description="Bifunctional inhibitor/plant lipid transfer protein/seed storage helical" evidence="5">
    <location>
        <begin position="47"/>
        <end position="146"/>
    </location>
</feature>
<feature type="chain" id="PRO_5008539756" evidence="4">
    <location>
        <begin position="26"/>
        <end position="154"/>
    </location>
</feature>
<evidence type="ECO:0000256" key="4">
    <source>
        <dbReference type="SAM" id="SignalP"/>
    </source>
</evidence>
<dbReference type="SUPFAM" id="SSF47699">
    <property type="entry name" value="Bifunctional inhibitor/lipid-transfer protein/seed storage 2S albumin"/>
    <property type="match status" value="1"/>
</dbReference>
<organism evidence="6">
    <name type="scientific">Avena sativa</name>
    <name type="common">Oat</name>
    <dbReference type="NCBI Taxonomy" id="4498"/>
    <lineage>
        <taxon>Eukaryota</taxon>
        <taxon>Viridiplantae</taxon>
        <taxon>Streptophyta</taxon>
        <taxon>Embryophyta</taxon>
        <taxon>Tracheophyta</taxon>
        <taxon>Spermatophyta</taxon>
        <taxon>Magnoliopsida</taxon>
        <taxon>Liliopsida</taxon>
        <taxon>Poales</taxon>
        <taxon>Poaceae</taxon>
        <taxon>BOP clade</taxon>
        <taxon>Pooideae</taxon>
        <taxon>Poodae</taxon>
        <taxon>Poeae</taxon>
        <taxon>Poeae Chloroplast Group 1 (Aveneae type)</taxon>
        <taxon>Aveninae</taxon>
        <taxon>Avena</taxon>
    </lineage>
</organism>
<evidence type="ECO:0000313" key="6">
    <source>
        <dbReference type="EMBL" id="AOA33795.1"/>
    </source>
</evidence>
<keyword evidence="3" id="KW-0964">Secreted</keyword>
<feature type="signal peptide" evidence="4">
    <location>
        <begin position="1"/>
        <end position="25"/>
    </location>
</feature>
<dbReference type="EMBL" id="KX014750">
    <property type="protein sequence ID" value="AOA33795.1"/>
    <property type="molecule type" value="Genomic_DNA"/>
</dbReference>
<dbReference type="AlphaFoldDB" id="A0A1B2LQD5"/>
<evidence type="ECO:0000259" key="5">
    <source>
        <dbReference type="SMART" id="SM00499"/>
    </source>
</evidence>
<dbReference type="InterPro" id="IPR036312">
    <property type="entry name" value="Bifun_inhib/LTP/seed_sf"/>
</dbReference>
<comment type="similarity">
    <text evidence="2">Belongs to the protease inhibitor I6 (cereal trypsin/alpha-amylase inhibitor) family.</text>
</comment>
<dbReference type="InterPro" id="IPR016140">
    <property type="entry name" value="Bifunc_inhib/LTP/seed_store"/>
</dbReference>
<sequence length="154" mass="17162">MASKCNCSLLLLAAILVSVFAAAAASSADNPCFPKTAPTLSSLLQRCRDYVEQQTCGVEPSGPFTISVREQYMVKERCCWELANISQKCRCEALRYLMRKTPASLPYEVSLRGMPGCPREAQMNFVRILVTPGQCNLATIYNVRYCPALDKFQY</sequence>
<dbReference type="CDD" id="cd00261">
    <property type="entry name" value="AAI_SS"/>
    <property type="match status" value="1"/>
</dbReference>
<comment type="subcellular location">
    <subcellularLocation>
        <location evidence="1">Secreted</location>
    </subcellularLocation>
</comment>
<dbReference type="GO" id="GO:0005576">
    <property type="term" value="C:extracellular region"/>
    <property type="evidence" value="ECO:0007669"/>
    <property type="project" value="UniProtKB-SubCell"/>
</dbReference>
<dbReference type="GO" id="GO:0004867">
    <property type="term" value="F:serine-type endopeptidase inhibitor activity"/>
    <property type="evidence" value="ECO:0007669"/>
    <property type="project" value="InterPro"/>
</dbReference>
<reference evidence="6" key="1">
    <citation type="journal article" date="2016" name="Mol. Genet. Genomics">
        <title>The starch-bound alpha-amylase/trypsin-inhibitors in Avena.</title>
        <authorList>
            <person name="Gazza L."/>
            <person name="Gazzelloni G."/>
            <person name="Taddei F."/>
            <person name="Latini A."/>
            <person name="Muccilli V."/>
            <person name="Alfieri M."/>
            <person name="Conti S."/>
            <person name="Redaelli R."/>
            <person name="Pogna N.E."/>
        </authorList>
    </citation>
    <scope>NUCLEOTIDE SEQUENCE</scope>
    <source>
        <strain evidence="6">AATI-1.3</strain>
    </source>
</reference>
<protein>
    <submittedName>
        <fullName evidence="6">Avena alpha amylase trypsin inhibitor</fullName>
    </submittedName>
</protein>
<evidence type="ECO:0000256" key="1">
    <source>
        <dbReference type="ARBA" id="ARBA00004613"/>
    </source>
</evidence>
<keyword evidence="4" id="KW-0732">Signal</keyword>
<dbReference type="Gene3D" id="1.10.110.10">
    <property type="entry name" value="Plant lipid-transfer and hydrophobic proteins"/>
    <property type="match status" value="1"/>
</dbReference>
<dbReference type="SMART" id="SM00499">
    <property type="entry name" value="AAI"/>
    <property type="match status" value="1"/>
</dbReference>
<dbReference type="Pfam" id="PF00234">
    <property type="entry name" value="Tryp_alpha_amyl"/>
    <property type="match status" value="1"/>
</dbReference>
<proteinExistence type="inferred from homology"/>
<dbReference type="InterPro" id="IPR006106">
    <property type="entry name" value="Allergen/soft/tryp_amyl_inhib"/>
</dbReference>
<dbReference type="PANTHER" id="PTHR34481:SF5">
    <property type="entry name" value="ALPHA-AMYLASE_TRYPSIN INHIBITOR CM3"/>
    <property type="match status" value="1"/>
</dbReference>
<evidence type="ECO:0000256" key="2">
    <source>
        <dbReference type="ARBA" id="ARBA00007107"/>
    </source>
</evidence>
<dbReference type="PANTHER" id="PTHR34481">
    <property type="entry name" value="TRYPSIN/FACTOR XIIA INHIBITOR-RELATED"/>
    <property type="match status" value="1"/>
</dbReference>
<accession>A0A1B2LQD5</accession>
<dbReference type="PRINTS" id="PR00808">
    <property type="entry name" value="AMLASEINHBTR"/>
</dbReference>
<evidence type="ECO:0000256" key="3">
    <source>
        <dbReference type="ARBA" id="ARBA00022525"/>
    </source>
</evidence>
<name>A0A1B2LQD5_AVESA</name>